<evidence type="ECO:0000256" key="2">
    <source>
        <dbReference type="ARBA" id="ARBA00022658"/>
    </source>
</evidence>
<feature type="domain" description="CNH" evidence="3">
    <location>
        <begin position="152"/>
        <end position="383"/>
    </location>
</feature>
<dbReference type="EMBL" id="JAACJJ010000042">
    <property type="protein sequence ID" value="KAF5316499.1"/>
    <property type="molecule type" value="Genomic_DNA"/>
</dbReference>
<dbReference type="Pfam" id="PF00780">
    <property type="entry name" value="CNH"/>
    <property type="match status" value="1"/>
</dbReference>
<dbReference type="PROSITE" id="PS50219">
    <property type="entry name" value="CNH"/>
    <property type="match status" value="1"/>
</dbReference>
<evidence type="ECO:0000256" key="1">
    <source>
        <dbReference type="ARBA" id="ARBA00022553"/>
    </source>
</evidence>
<evidence type="ECO:0000313" key="5">
    <source>
        <dbReference type="Proteomes" id="UP000567179"/>
    </source>
</evidence>
<dbReference type="Pfam" id="PF15405">
    <property type="entry name" value="PH_5"/>
    <property type="match status" value="1"/>
</dbReference>
<keyword evidence="2" id="KW-0344">Guanine-nucleotide releasing factor</keyword>
<dbReference type="PANTHER" id="PTHR46572:SF2">
    <property type="entry name" value="RHO1 GDP-GTP EXCHANGE PROTEIN 1-RELATED"/>
    <property type="match status" value="1"/>
</dbReference>
<evidence type="ECO:0000259" key="3">
    <source>
        <dbReference type="PROSITE" id="PS50219"/>
    </source>
</evidence>
<dbReference type="InterPro" id="IPR041675">
    <property type="entry name" value="PH_5"/>
</dbReference>
<dbReference type="GO" id="GO:0005085">
    <property type="term" value="F:guanyl-nucleotide exchange factor activity"/>
    <property type="evidence" value="ECO:0007669"/>
    <property type="project" value="UniProtKB-KW"/>
</dbReference>
<comment type="caution">
    <text evidence="4">The sequence shown here is derived from an EMBL/GenBank/DDBJ whole genome shotgun (WGS) entry which is preliminary data.</text>
</comment>
<accession>A0A8H5EXX5</accession>
<dbReference type="OrthoDB" id="2272012at2759"/>
<dbReference type="InterPro" id="IPR052233">
    <property type="entry name" value="Rho-type_GEFs"/>
</dbReference>
<protein>
    <recommendedName>
        <fullName evidence="3">CNH domain-containing protein</fullName>
    </recommendedName>
</protein>
<reference evidence="4 5" key="1">
    <citation type="journal article" date="2020" name="ISME J.">
        <title>Uncovering the hidden diversity of litter-decomposition mechanisms in mushroom-forming fungi.</title>
        <authorList>
            <person name="Floudas D."/>
            <person name="Bentzer J."/>
            <person name="Ahren D."/>
            <person name="Johansson T."/>
            <person name="Persson P."/>
            <person name="Tunlid A."/>
        </authorList>
    </citation>
    <scope>NUCLEOTIDE SEQUENCE [LARGE SCALE GENOMIC DNA]</scope>
    <source>
        <strain evidence="4 5">CBS 101986</strain>
    </source>
</reference>
<organism evidence="4 5">
    <name type="scientific">Psilocybe cf. subviscida</name>
    <dbReference type="NCBI Taxonomy" id="2480587"/>
    <lineage>
        <taxon>Eukaryota</taxon>
        <taxon>Fungi</taxon>
        <taxon>Dikarya</taxon>
        <taxon>Basidiomycota</taxon>
        <taxon>Agaricomycotina</taxon>
        <taxon>Agaricomycetes</taxon>
        <taxon>Agaricomycetidae</taxon>
        <taxon>Agaricales</taxon>
        <taxon>Agaricineae</taxon>
        <taxon>Strophariaceae</taxon>
        <taxon>Psilocybe</taxon>
    </lineage>
</organism>
<dbReference type="Proteomes" id="UP000567179">
    <property type="component" value="Unassembled WGS sequence"/>
</dbReference>
<evidence type="ECO:0000313" key="4">
    <source>
        <dbReference type="EMBL" id="KAF5316499.1"/>
    </source>
</evidence>
<sequence length="383" mass="43064">MTHAQDGKVDVSLFEGGIYFMKEMATRHNKTKFEMYRPPIKLWLLKIDYAGKELSSNDHAAPNVLESWKESFTGLLSSVLSTGAQEDDKSTGLWIEFTLLGRDSYKLVLQTLCAPMLSEWVDTIQREQHDMRQRSDIFQTTTICTGPFLDGSERINCAVPFGGGGQILIGTDKGLYLSNSNKEPVKVLGLHLIEQVDVVESHDLIVIRADKEILMYPFDALNREDPSKGIVQANRVTSNSSFFKLGSHNGRVIVTVVESTFISSTVKMYEVSQKQSDVVGDTSNHGVERVNAPMRNFRHFYRPTLVTSIHYLKTHICVATGSRGFQAVCIETLDIEPIFDPQDSDLDFVQKKQGSLKPVSIFSIEDDFLLCYDGRVKYMLQVA</sequence>
<dbReference type="PANTHER" id="PTHR46572">
    <property type="entry name" value="RHO1 GDP-GTP EXCHANGE PROTEIN 1-RELATED"/>
    <property type="match status" value="1"/>
</dbReference>
<keyword evidence="1" id="KW-0597">Phosphoprotein</keyword>
<keyword evidence="5" id="KW-1185">Reference proteome</keyword>
<dbReference type="AlphaFoldDB" id="A0A8H5EXX5"/>
<dbReference type="InterPro" id="IPR001180">
    <property type="entry name" value="CNH_dom"/>
</dbReference>
<gene>
    <name evidence="4" type="ORF">D9619_006367</name>
</gene>
<name>A0A8H5EXX5_9AGAR</name>
<proteinExistence type="predicted"/>